<reference evidence="7 8" key="1">
    <citation type="journal article" date="2016" name="PLoS ONE">
        <title>Plasmid Characterization and Chromosome Analysis of Two netF+ Clostridium perfringens Isolates Associated with Foal and Canine Necrotizing Enteritis.</title>
        <authorList>
            <person name="Mehdizadeh Gohari I."/>
            <person name="Kropinski A.M."/>
            <person name="Weese S.J."/>
            <person name="Parreira V.R."/>
            <person name="Whitehead A.E."/>
            <person name="Boerlin P."/>
            <person name="Prescott J.F."/>
        </authorList>
    </citation>
    <scope>NUCLEOTIDE SEQUENCE [LARGE SCALE GENOMIC DNA]</scope>
    <source>
        <strain evidence="7 8">JP838</strain>
    </source>
</reference>
<evidence type="ECO:0000256" key="2">
    <source>
        <dbReference type="ARBA" id="ARBA00022679"/>
    </source>
</evidence>
<dbReference type="RefSeq" id="WP_061426425.1">
    <property type="nucleotide sequence ID" value="NZ_CATNZO010000001.1"/>
</dbReference>
<dbReference type="NCBIfam" id="NF002956">
    <property type="entry name" value="PRK03612.1"/>
    <property type="match status" value="1"/>
</dbReference>
<evidence type="ECO:0000256" key="4">
    <source>
        <dbReference type="HAMAP-Rule" id="MF_00198"/>
    </source>
</evidence>
<comment type="caution">
    <text evidence="4">Lacks conserved residue(s) required for the propagation of feature annotation.</text>
</comment>
<dbReference type="GO" id="GO:0005886">
    <property type="term" value="C:plasma membrane"/>
    <property type="evidence" value="ECO:0007669"/>
    <property type="project" value="UniProtKB-SubCell"/>
</dbReference>
<feature type="transmembrane region" description="Helical" evidence="4">
    <location>
        <begin position="162"/>
        <end position="185"/>
    </location>
</feature>
<accession>A0A127EFL0</accession>
<keyword evidence="4" id="KW-1133">Transmembrane helix</keyword>
<comment type="subunit">
    <text evidence="4">Homodimer or homotetramer.</text>
</comment>
<dbReference type="HAMAP" id="MF_00198">
    <property type="entry name" value="Spermidine_synth"/>
    <property type="match status" value="1"/>
</dbReference>
<dbReference type="Proteomes" id="UP000070260">
    <property type="component" value="Chromosome"/>
</dbReference>
<dbReference type="Pfam" id="PF01564">
    <property type="entry name" value="Spermine_synth"/>
    <property type="match status" value="1"/>
</dbReference>
<protein>
    <recommendedName>
        <fullName evidence="4">Polyamine aminopropyltransferase</fullName>
    </recommendedName>
    <alternativeName>
        <fullName evidence="4">Putrescine aminopropyltransferase</fullName>
        <shortName evidence="4">PAPT</shortName>
    </alternativeName>
    <alternativeName>
        <fullName evidence="4">Spermidine synthase</fullName>
        <shortName evidence="4">SPDS</shortName>
        <shortName evidence="4">SPDSY</shortName>
        <ecNumber evidence="4">2.5.1.16</ecNumber>
    </alternativeName>
</protein>
<dbReference type="PROSITE" id="PS51257">
    <property type="entry name" value="PROKAR_LIPOPROTEIN"/>
    <property type="match status" value="1"/>
</dbReference>
<dbReference type="NCBIfam" id="NF037959">
    <property type="entry name" value="MFS_SpdSyn"/>
    <property type="match status" value="1"/>
</dbReference>
<dbReference type="CDD" id="cd02440">
    <property type="entry name" value="AdoMet_MTases"/>
    <property type="match status" value="1"/>
</dbReference>
<dbReference type="InterPro" id="IPR030374">
    <property type="entry name" value="PABS"/>
</dbReference>
<comment type="pathway">
    <text evidence="4">Amine and polyamine biosynthesis; spermidine biosynthesis; spermidine from putrescine: step 1/1.</text>
</comment>
<feature type="binding site" evidence="4">
    <location>
        <begin position="344"/>
        <end position="345"/>
    </location>
    <ligand>
        <name>S-methyl-5'-thioadenosine</name>
        <dbReference type="ChEBI" id="CHEBI:17509"/>
    </ligand>
</feature>
<feature type="binding site" evidence="4">
    <location>
        <position position="237"/>
    </location>
    <ligand>
        <name>S-methyl-5'-thioadenosine</name>
        <dbReference type="ChEBI" id="CHEBI:17509"/>
    </ligand>
</feature>
<keyword evidence="4" id="KW-1003">Cell membrane</keyword>
<sequence>MKKYGLLMFTTLIISGCSICYELIISAISSYLIGDSTLQYSITIGLYMSAMGLGAYISKYIKNNLFNWFVFIEIAVGIVGGTSALVLFFSNLYLETYQIVMYIEIIVIGTLVGVEIPLLTRIIESDNENLRVTLSSIFSFDYIGGLIGSIAFPLLLLPQFGYFATAFFIGFMNIIAATMIVFKYYSYIKNGYIYKMLVVILLAFMTIGMLCSDSISYKIENGLYRDRVILSEHTKYQHIVVTKHKEDLRLYIDGNIQFSSMDEYRYHEALVHIPMAAAEKNDNVLVLGGGDGMAVRELLKYENTKITLVDLDEEMISICRENDNIKKLNRNSLSDERVKIINQDAYEFLKNTDENFDVIIVDLPDPNNESLNKLYTNIFYRLCYQALTEDGIMTVQSTSPYYATNSFWCINNTLKSENFFVKPYHLQVPSFGDWGFNLASKKELNKKLVINVDTKYLSEDNIDSLFIFGKDEIPEKDVEINSLSKPSLLHYYLESVKNWD</sequence>
<proteinExistence type="inferred from homology"/>
<evidence type="ECO:0000313" key="8">
    <source>
        <dbReference type="Proteomes" id="UP000070260"/>
    </source>
</evidence>
<dbReference type="AlphaFoldDB" id="A0A127EFL0"/>
<dbReference type="InterPro" id="IPR029063">
    <property type="entry name" value="SAM-dependent_MTases_sf"/>
</dbReference>
<evidence type="ECO:0000256" key="3">
    <source>
        <dbReference type="ARBA" id="ARBA00023115"/>
    </source>
</evidence>
<dbReference type="InterPro" id="IPR030373">
    <property type="entry name" value="PABS_CS"/>
</dbReference>
<gene>
    <name evidence="4" type="primary">speE</name>
    <name evidence="7" type="ORF">JFP838_02845</name>
</gene>
<dbReference type="PROSITE" id="PS01330">
    <property type="entry name" value="PABS_1"/>
    <property type="match status" value="1"/>
</dbReference>
<dbReference type="EC" id="2.5.1.16" evidence="4"/>
<keyword evidence="4" id="KW-0472">Membrane</keyword>
<comment type="similarity">
    <text evidence="1 4">Belongs to the spermidine/spermine synthase family.</text>
</comment>
<feature type="transmembrane region" description="Helical" evidence="4">
    <location>
        <begin position="69"/>
        <end position="93"/>
    </location>
</feature>
<evidence type="ECO:0000259" key="6">
    <source>
        <dbReference type="PROSITE" id="PS51006"/>
    </source>
</evidence>
<dbReference type="UniPathway" id="UPA00248">
    <property type="reaction ID" value="UER00314"/>
</dbReference>
<keyword evidence="4" id="KW-0745">Spermidine biosynthesis</keyword>
<dbReference type="EMBL" id="CP010994">
    <property type="protein sequence ID" value="AMN34732.1"/>
    <property type="molecule type" value="Genomic_DNA"/>
</dbReference>
<dbReference type="PANTHER" id="PTHR43317">
    <property type="entry name" value="THERMOSPERMINE SYNTHASE ACAULIS5"/>
    <property type="match status" value="1"/>
</dbReference>
<dbReference type="PROSITE" id="PS51006">
    <property type="entry name" value="PABS_2"/>
    <property type="match status" value="1"/>
</dbReference>
<feature type="binding site" evidence="4">
    <location>
        <position position="267"/>
    </location>
    <ligand>
        <name>spermidine</name>
        <dbReference type="ChEBI" id="CHEBI:57834"/>
    </ligand>
</feature>
<dbReference type="GO" id="GO:0008295">
    <property type="term" value="P:spermidine biosynthetic process"/>
    <property type="evidence" value="ECO:0007669"/>
    <property type="project" value="UniProtKB-UniRule"/>
</dbReference>
<feature type="transmembrane region" description="Helical" evidence="4">
    <location>
        <begin position="7"/>
        <end position="32"/>
    </location>
</feature>
<evidence type="ECO:0000256" key="1">
    <source>
        <dbReference type="ARBA" id="ARBA00007867"/>
    </source>
</evidence>
<dbReference type="GO" id="GO:0004766">
    <property type="term" value="F:spermidine synthase activity"/>
    <property type="evidence" value="ECO:0007669"/>
    <property type="project" value="UniProtKB-UniRule"/>
</dbReference>
<feature type="domain" description="PABS" evidence="6">
    <location>
        <begin position="207"/>
        <end position="441"/>
    </location>
</feature>
<feature type="transmembrane region" description="Helical" evidence="4">
    <location>
        <begin position="99"/>
        <end position="120"/>
    </location>
</feature>
<organism evidence="7 8">
    <name type="scientific">Clostridium perfringens</name>
    <dbReference type="NCBI Taxonomy" id="1502"/>
    <lineage>
        <taxon>Bacteria</taxon>
        <taxon>Bacillati</taxon>
        <taxon>Bacillota</taxon>
        <taxon>Clostridia</taxon>
        <taxon>Eubacteriales</taxon>
        <taxon>Clostridiaceae</taxon>
        <taxon>Clostridium</taxon>
    </lineage>
</organism>
<comment type="subcellular location">
    <subcellularLocation>
        <location evidence="4">Cell membrane</location>
        <topology evidence="4">Multi-pass membrane protein</topology>
    </subcellularLocation>
</comment>
<comment type="catalytic activity">
    <reaction evidence="4">
        <text>S-adenosyl 3-(methylsulfanyl)propylamine + putrescine = S-methyl-5'-thioadenosine + spermidine + H(+)</text>
        <dbReference type="Rhea" id="RHEA:12721"/>
        <dbReference type="ChEBI" id="CHEBI:15378"/>
        <dbReference type="ChEBI" id="CHEBI:17509"/>
        <dbReference type="ChEBI" id="CHEBI:57443"/>
        <dbReference type="ChEBI" id="CHEBI:57834"/>
        <dbReference type="ChEBI" id="CHEBI:326268"/>
        <dbReference type="EC" id="2.5.1.16"/>
    </reaction>
</comment>
<dbReference type="FunFam" id="3.40.50.150:FF:000088">
    <property type="entry name" value="Polyamine aminopropyltransferase"/>
    <property type="match status" value="1"/>
</dbReference>
<keyword evidence="2 4" id="KW-0808">Transferase</keyword>
<dbReference type="PATRIC" id="fig|1502.177.peg.552"/>
<dbReference type="Gene3D" id="3.40.50.150">
    <property type="entry name" value="Vaccinia Virus protein VP39"/>
    <property type="match status" value="1"/>
</dbReference>
<feature type="binding site" evidence="4">
    <location>
        <position position="291"/>
    </location>
    <ligand>
        <name>spermidine</name>
        <dbReference type="ChEBI" id="CHEBI:57834"/>
    </ligand>
</feature>
<dbReference type="InterPro" id="IPR001045">
    <property type="entry name" value="Spermi_synthase"/>
</dbReference>
<evidence type="ECO:0000313" key="7">
    <source>
        <dbReference type="EMBL" id="AMN34732.1"/>
    </source>
</evidence>
<dbReference type="GO" id="GO:0010487">
    <property type="term" value="F:thermospermine synthase activity"/>
    <property type="evidence" value="ECO:0007669"/>
    <property type="project" value="UniProtKB-ARBA"/>
</dbReference>
<feature type="transmembrane region" description="Helical" evidence="4">
    <location>
        <begin position="38"/>
        <end position="57"/>
    </location>
</feature>
<dbReference type="PANTHER" id="PTHR43317:SF1">
    <property type="entry name" value="THERMOSPERMINE SYNTHASE ACAULIS5"/>
    <property type="match status" value="1"/>
</dbReference>
<feature type="binding site" evidence="4">
    <location>
        <position position="310"/>
    </location>
    <ligand>
        <name>S-methyl-5'-thioadenosine</name>
        <dbReference type="ChEBI" id="CHEBI:17509"/>
    </ligand>
</feature>
<evidence type="ECO:0000256" key="5">
    <source>
        <dbReference type="PROSITE-ProRule" id="PRU00354"/>
    </source>
</evidence>
<feature type="transmembrane region" description="Helical" evidence="4">
    <location>
        <begin position="192"/>
        <end position="210"/>
    </location>
</feature>
<keyword evidence="4" id="KW-0812">Transmembrane</keyword>
<dbReference type="OrthoDB" id="9793120at2"/>
<dbReference type="SUPFAM" id="SSF53335">
    <property type="entry name" value="S-adenosyl-L-methionine-dependent methyltransferases"/>
    <property type="match status" value="1"/>
</dbReference>
<keyword evidence="3 4" id="KW-0620">Polyamine biosynthesis</keyword>
<comment type="function">
    <text evidence="4">Catalyzes the irreversible transfer of a propylamine group from the amino donor S-adenosylmethioninamine (decarboxy-AdoMet) to putrescine (1,4-diaminobutane) to yield spermidine.</text>
</comment>
<feature type="transmembrane region" description="Helical" evidence="4">
    <location>
        <begin position="132"/>
        <end position="156"/>
    </location>
</feature>
<feature type="active site" description="Proton acceptor" evidence="4 5">
    <location>
        <position position="362"/>
    </location>
</feature>
<name>A0A127EFL0_CLOPF</name>